<sequence length="369" mass="40949">MSTEIIMAVIMNLLLLLLSAALVRSGPSMLPLKSFKISGNVTYDCIDIYNQPGLDHPLLKNHTIQMKSSISRSEFKNPTDNDKTYKKKIRCPDGTVPILRNSKDYITNPQYFHPLSQNRPEAHIAGVRSNNGPFRGIEAWFNGYALNISTDEASYSEIYIGSGSDKEVNFISAGFMINPSIFGDGRVWTYGFWHGKDGKGCYNTVCPGFVQVSHEVPLVEPFDLKPGVPVWLRCSIYQDKQTENWWLTFLSKPNVDIGYWPKELFNLINNGANVVGVGGVVQASPSGSSPPMGTGKFPTGDRRASAMFTNIEALNSNYEQRKISSFHMEKLLDSPNCYGLRIGTVKPFHRTLLGYFFNYGGPGGNSCGV</sequence>
<dbReference type="Pfam" id="PF14365">
    <property type="entry name" value="Neprosin_AP"/>
    <property type="match status" value="1"/>
</dbReference>
<keyword evidence="1" id="KW-0732">Signal</keyword>
<dbReference type="Pfam" id="PF03080">
    <property type="entry name" value="Neprosin"/>
    <property type="match status" value="1"/>
</dbReference>
<evidence type="ECO:0000313" key="4">
    <source>
        <dbReference type="RefSeq" id="XP_010481482.1"/>
    </source>
</evidence>
<evidence type="ECO:0000313" key="3">
    <source>
        <dbReference type="Proteomes" id="UP000694864"/>
    </source>
</evidence>
<dbReference type="PANTHER" id="PTHR31589">
    <property type="entry name" value="PROTEIN, PUTATIVE (DUF239)-RELATED-RELATED"/>
    <property type="match status" value="1"/>
</dbReference>
<dbReference type="Proteomes" id="UP000694864">
    <property type="component" value="Chromosome 18"/>
</dbReference>
<dbReference type="InterPro" id="IPR004314">
    <property type="entry name" value="Neprosin"/>
</dbReference>
<dbReference type="InterPro" id="IPR053168">
    <property type="entry name" value="Glutamic_endopeptidase"/>
</dbReference>
<organism evidence="3 4">
    <name type="scientific">Camelina sativa</name>
    <name type="common">False flax</name>
    <name type="synonym">Myagrum sativum</name>
    <dbReference type="NCBI Taxonomy" id="90675"/>
    <lineage>
        <taxon>Eukaryota</taxon>
        <taxon>Viridiplantae</taxon>
        <taxon>Streptophyta</taxon>
        <taxon>Embryophyta</taxon>
        <taxon>Tracheophyta</taxon>
        <taxon>Spermatophyta</taxon>
        <taxon>Magnoliopsida</taxon>
        <taxon>eudicotyledons</taxon>
        <taxon>Gunneridae</taxon>
        <taxon>Pentapetalae</taxon>
        <taxon>rosids</taxon>
        <taxon>malvids</taxon>
        <taxon>Brassicales</taxon>
        <taxon>Brassicaceae</taxon>
        <taxon>Camelineae</taxon>
        <taxon>Camelina</taxon>
    </lineage>
</organism>
<feature type="signal peptide" evidence="1">
    <location>
        <begin position="1"/>
        <end position="25"/>
    </location>
</feature>
<reference evidence="4" key="2">
    <citation type="submission" date="2025-08" db="UniProtKB">
        <authorList>
            <consortium name="RefSeq"/>
        </authorList>
    </citation>
    <scope>IDENTIFICATION</scope>
    <source>
        <tissue evidence="4">Leaf</tissue>
    </source>
</reference>
<dbReference type="RefSeq" id="XP_010481482.1">
    <property type="nucleotide sequence ID" value="XM_010483180.1"/>
</dbReference>
<name>A0ABM0X6I7_CAMSA</name>
<dbReference type="PROSITE" id="PS52045">
    <property type="entry name" value="NEPROSIN_PEP_CD"/>
    <property type="match status" value="1"/>
</dbReference>
<feature type="chain" id="PRO_5046057232" evidence="1">
    <location>
        <begin position="26"/>
        <end position="369"/>
    </location>
</feature>
<feature type="domain" description="Neprosin PEP catalytic" evidence="2">
    <location>
        <begin position="115"/>
        <end position="368"/>
    </location>
</feature>
<reference evidence="3" key="1">
    <citation type="journal article" date="2014" name="Nat. Commun.">
        <title>The emerging biofuel crop Camelina sativa retains a highly undifferentiated hexaploid genome structure.</title>
        <authorList>
            <person name="Kagale S."/>
            <person name="Koh C."/>
            <person name="Nixon J."/>
            <person name="Bollina V."/>
            <person name="Clarke W.E."/>
            <person name="Tuteja R."/>
            <person name="Spillane C."/>
            <person name="Robinson S.J."/>
            <person name="Links M.G."/>
            <person name="Clarke C."/>
            <person name="Higgins E.E."/>
            <person name="Huebert T."/>
            <person name="Sharpe A.G."/>
            <person name="Parkin I.A."/>
        </authorList>
    </citation>
    <scope>NUCLEOTIDE SEQUENCE [LARGE SCALE GENOMIC DNA]</scope>
    <source>
        <strain evidence="3">cv. DH55</strain>
    </source>
</reference>
<proteinExistence type="predicted"/>
<dbReference type="GeneID" id="104760278"/>
<dbReference type="InterPro" id="IPR025521">
    <property type="entry name" value="Neprosin_propep"/>
</dbReference>
<evidence type="ECO:0000256" key="1">
    <source>
        <dbReference type="SAM" id="SignalP"/>
    </source>
</evidence>
<accession>A0ABM0X6I7</accession>
<keyword evidence="3" id="KW-1185">Reference proteome</keyword>
<protein>
    <submittedName>
        <fullName evidence="4">Uncharacterized protein LOC104760278</fullName>
    </submittedName>
</protein>
<gene>
    <name evidence="4" type="primary">LOC104760278</name>
</gene>
<evidence type="ECO:0000259" key="2">
    <source>
        <dbReference type="PROSITE" id="PS52045"/>
    </source>
</evidence>
<dbReference type="PANTHER" id="PTHR31589:SF60">
    <property type="entry name" value="NEPROSIN DOMAIN-CONTAINING PROTEIN-RELATED"/>
    <property type="match status" value="1"/>
</dbReference>